<dbReference type="RefSeq" id="WP_182837747.1">
    <property type="nucleotide sequence ID" value="NZ_BAAABQ010000009.1"/>
</dbReference>
<keyword evidence="1" id="KW-0805">Transcription regulation</keyword>
<dbReference type="InterPro" id="IPR009057">
    <property type="entry name" value="Homeodomain-like_sf"/>
</dbReference>
<evidence type="ECO:0000256" key="2">
    <source>
        <dbReference type="ARBA" id="ARBA00023125"/>
    </source>
</evidence>
<dbReference type="PANTHER" id="PTHR30055:SF243">
    <property type="entry name" value="HTH-TYPE TRANSCRIPTIONAL REGULATOR RV1816"/>
    <property type="match status" value="1"/>
</dbReference>
<dbReference type="Gene3D" id="1.10.357.10">
    <property type="entry name" value="Tetracycline Repressor, domain 2"/>
    <property type="match status" value="1"/>
</dbReference>
<name>A0ABR6BHN3_9PSEU</name>
<sequence length="231" mass="25239">MSGEVKRASSPRQRYKEQNRAEIKRVATEQLALGGAGALSLSAIAGQLGFTTPALYRYFANRDELLTELITDGYADLAEVVERAAAQEGTAVQRLHALAHAFRRWALGQPQVYLLLQGAPVPGYQAPAHTVDSARRVLGPFVAVFEQLRAESDTELDRQFGSWIEQDGAVRTWVAEHGSTHGWALRAAVTAWTRMHGILSLELQGNFGGMAFDPALLFEIEVDALSRPATP</sequence>
<feature type="DNA-binding region" description="H-T-H motif" evidence="4">
    <location>
        <begin position="40"/>
        <end position="59"/>
    </location>
</feature>
<evidence type="ECO:0000256" key="1">
    <source>
        <dbReference type="ARBA" id="ARBA00023015"/>
    </source>
</evidence>
<dbReference type="InterPro" id="IPR001647">
    <property type="entry name" value="HTH_TetR"/>
</dbReference>
<reference evidence="6 7" key="1">
    <citation type="submission" date="2020-08" db="EMBL/GenBank/DDBJ databases">
        <title>Genomic Encyclopedia of Archaeal and Bacterial Type Strains, Phase II (KMG-II): from individual species to whole genera.</title>
        <authorList>
            <person name="Goeker M."/>
        </authorList>
    </citation>
    <scope>NUCLEOTIDE SEQUENCE [LARGE SCALE GENOMIC DNA]</scope>
    <source>
        <strain evidence="6 7">DSM 43850</strain>
    </source>
</reference>
<dbReference type="Proteomes" id="UP000517916">
    <property type="component" value="Unassembled WGS sequence"/>
</dbReference>
<dbReference type="Pfam" id="PF00440">
    <property type="entry name" value="TetR_N"/>
    <property type="match status" value="1"/>
</dbReference>
<dbReference type="Pfam" id="PF13305">
    <property type="entry name" value="TetR_C_33"/>
    <property type="match status" value="1"/>
</dbReference>
<evidence type="ECO:0000259" key="5">
    <source>
        <dbReference type="PROSITE" id="PS50977"/>
    </source>
</evidence>
<keyword evidence="3" id="KW-0804">Transcription</keyword>
<gene>
    <name evidence="6" type="ORF">BC739_003596</name>
</gene>
<accession>A0ABR6BHN3</accession>
<keyword evidence="7" id="KW-1185">Reference proteome</keyword>
<evidence type="ECO:0000256" key="4">
    <source>
        <dbReference type="PROSITE-ProRule" id="PRU00335"/>
    </source>
</evidence>
<evidence type="ECO:0000313" key="6">
    <source>
        <dbReference type="EMBL" id="MBA8926397.1"/>
    </source>
</evidence>
<evidence type="ECO:0000256" key="3">
    <source>
        <dbReference type="ARBA" id="ARBA00023163"/>
    </source>
</evidence>
<dbReference type="InterPro" id="IPR025996">
    <property type="entry name" value="MT1864/Rv1816-like_C"/>
</dbReference>
<dbReference type="SUPFAM" id="SSF46689">
    <property type="entry name" value="Homeodomain-like"/>
    <property type="match status" value="1"/>
</dbReference>
<dbReference type="PROSITE" id="PS50977">
    <property type="entry name" value="HTH_TETR_2"/>
    <property type="match status" value="1"/>
</dbReference>
<protein>
    <submittedName>
        <fullName evidence="6">AcrR family transcriptional regulator</fullName>
    </submittedName>
</protein>
<proteinExistence type="predicted"/>
<comment type="caution">
    <text evidence="6">The sequence shown here is derived from an EMBL/GenBank/DDBJ whole genome shotgun (WGS) entry which is preliminary data.</text>
</comment>
<evidence type="ECO:0000313" key="7">
    <source>
        <dbReference type="Proteomes" id="UP000517916"/>
    </source>
</evidence>
<organism evidence="6 7">
    <name type="scientific">Kutzneria viridogrisea</name>
    <dbReference type="NCBI Taxonomy" id="47990"/>
    <lineage>
        <taxon>Bacteria</taxon>
        <taxon>Bacillati</taxon>
        <taxon>Actinomycetota</taxon>
        <taxon>Actinomycetes</taxon>
        <taxon>Pseudonocardiales</taxon>
        <taxon>Pseudonocardiaceae</taxon>
        <taxon>Kutzneria</taxon>
    </lineage>
</organism>
<dbReference type="InterPro" id="IPR050109">
    <property type="entry name" value="HTH-type_TetR-like_transc_reg"/>
</dbReference>
<dbReference type="SUPFAM" id="SSF48498">
    <property type="entry name" value="Tetracyclin repressor-like, C-terminal domain"/>
    <property type="match status" value="1"/>
</dbReference>
<dbReference type="EMBL" id="JACJID010000002">
    <property type="protein sequence ID" value="MBA8926397.1"/>
    <property type="molecule type" value="Genomic_DNA"/>
</dbReference>
<dbReference type="PANTHER" id="PTHR30055">
    <property type="entry name" value="HTH-TYPE TRANSCRIPTIONAL REGULATOR RUTR"/>
    <property type="match status" value="1"/>
</dbReference>
<feature type="domain" description="HTH tetR-type" evidence="5">
    <location>
        <begin position="17"/>
        <end position="77"/>
    </location>
</feature>
<keyword evidence="2 4" id="KW-0238">DNA-binding</keyword>
<dbReference type="InterPro" id="IPR036271">
    <property type="entry name" value="Tet_transcr_reg_TetR-rel_C_sf"/>
</dbReference>